<evidence type="ECO:0000313" key="8">
    <source>
        <dbReference type="Proteomes" id="UP000217790"/>
    </source>
</evidence>
<dbReference type="EC" id="3.6.4.12" evidence="5"/>
<name>A0A2H3CV58_ARMGA</name>
<evidence type="ECO:0000256" key="2">
    <source>
        <dbReference type="ARBA" id="ARBA00023015"/>
    </source>
</evidence>
<dbReference type="InterPro" id="IPR010339">
    <property type="entry name" value="TIP49_P-loop"/>
</dbReference>
<dbReference type="InterPro" id="IPR027417">
    <property type="entry name" value="P-loop_NTPase"/>
</dbReference>
<dbReference type="EMBL" id="KZ293681">
    <property type="protein sequence ID" value="PBK86949.1"/>
    <property type="molecule type" value="Genomic_DNA"/>
</dbReference>
<dbReference type="GO" id="GO:0016887">
    <property type="term" value="F:ATP hydrolysis activity"/>
    <property type="evidence" value="ECO:0007669"/>
    <property type="project" value="RHEA"/>
</dbReference>
<dbReference type="InParanoid" id="A0A2H3CV58"/>
<dbReference type="PANTHER" id="PTHR11093">
    <property type="entry name" value="RUVB-RELATED REPTIN AND PONTIN"/>
    <property type="match status" value="1"/>
</dbReference>
<evidence type="ECO:0000259" key="6">
    <source>
        <dbReference type="Pfam" id="PF06068"/>
    </source>
</evidence>
<keyword evidence="5" id="KW-0347">Helicase</keyword>
<organism evidence="7 8">
    <name type="scientific">Armillaria gallica</name>
    <name type="common">Bulbous honey fungus</name>
    <name type="synonym">Armillaria bulbosa</name>
    <dbReference type="NCBI Taxonomy" id="47427"/>
    <lineage>
        <taxon>Eukaryota</taxon>
        <taxon>Fungi</taxon>
        <taxon>Dikarya</taxon>
        <taxon>Basidiomycota</taxon>
        <taxon>Agaricomycotina</taxon>
        <taxon>Agaricomycetes</taxon>
        <taxon>Agaricomycetidae</taxon>
        <taxon>Agaricales</taxon>
        <taxon>Marasmiineae</taxon>
        <taxon>Physalacriaceae</taxon>
        <taxon>Armillaria</taxon>
    </lineage>
</organism>
<evidence type="ECO:0000256" key="5">
    <source>
        <dbReference type="RuleBase" id="RU363048"/>
    </source>
</evidence>
<keyword evidence="4 5" id="KW-0234">DNA repair</keyword>
<keyword evidence="1 5" id="KW-0227">DNA damage</keyword>
<dbReference type="Gene3D" id="3.40.50.300">
    <property type="entry name" value="P-loop containing nucleotide triphosphate hydrolases"/>
    <property type="match status" value="1"/>
</dbReference>
<keyword evidence="3 5" id="KW-0804">Transcription</keyword>
<gene>
    <name evidence="7" type="ORF">ARMGADRAFT_472709</name>
</gene>
<comment type="subcellular location">
    <subcellularLocation>
        <location evidence="5">Nucleus</location>
    </subcellularLocation>
</comment>
<keyword evidence="5" id="KW-0156">Chromatin regulator</keyword>
<comment type="similarity">
    <text evidence="5">Belongs to the RuvB family.</text>
</comment>
<accession>A0A2H3CV58</accession>
<dbReference type="Proteomes" id="UP000217790">
    <property type="component" value="Unassembled WGS sequence"/>
</dbReference>
<dbReference type="GO" id="GO:0006281">
    <property type="term" value="P:DNA repair"/>
    <property type="evidence" value="ECO:0007669"/>
    <property type="project" value="UniProtKB-KW"/>
</dbReference>
<evidence type="ECO:0000313" key="7">
    <source>
        <dbReference type="EMBL" id="PBK86949.1"/>
    </source>
</evidence>
<dbReference type="GO" id="GO:0006325">
    <property type="term" value="P:chromatin organization"/>
    <property type="evidence" value="ECO:0007669"/>
    <property type="project" value="UniProtKB-KW"/>
</dbReference>
<keyword evidence="2 5" id="KW-0805">Transcription regulation</keyword>
<dbReference type="Pfam" id="PF06068">
    <property type="entry name" value="TIP49"/>
    <property type="match status" value="1"/>
</dbReference>
<reference evidence="8" key="1">
    <citation type="journal article" date="2017" name="Nat. Ecol. Evol.">
        <title>Genome expansion and lineage-specific genetic innovations in the forest pathogenic fungi Armillaria.</title>
        <authorList>
            <person name="Sipos G."/>
            <person name="Prasanna A.N."/>
            <person name="Walter M.C."/>
            <person name="O'Connor E."/>
            <person name="Balint B."/>
            <person name="Krizsan K."/>
            <person name="Kiss B."/>
            <person name="Hess J."/>
            <person name="Varga T."/>
            <person name="Slot J."/>
            <person name="Riley R."/>
            <person name="Boka B."/>
            <person name="Rigling D."/>
            <person name="Barry K."/>
            <person name="Lee J."/>
            <person name="Mihaltcheva S."/>
            <person name="LaButti K."/>
            <person name="Lipzen A."/>
            <person name="Waldron R."/>
            <person name="Moloney N.M."/>
            <person name="Sperisen C."/>
            <person name="Kredics L."/>
            <person name="Vagvoelgyi C."/>
            <person name="Patrignani A."/>
            <person name="Fitzpatrick D."/>
            <person name="Nagy I."/>
            <person name="Doyle S."/>
            <person name="Anderson J.B."/>
            <person name="Grigoriev I.V."/>
            <person name="Gueldener U."/>
            <person name="Muensterkoetter M."/>
            <person name="Nagy L.G."/>
        </authorList>
    </citation>
    <scope>NUCLEOTIDE SEQUENCE [LARGE SCALE GENOMIC DNA]</scope>
    <source>
        <strain evidence="8">Ar21-2</strain>
    </source>
</reference>
<proteinExistence type="inferred from homology"/>
<dbReference type="GO" id="GO:0005524">
    <property type="term" value="F:ATP binding"/>
    <property type="evidence" value="ECO:0007669"/>
    <property type="project" value="UniProtKB-KW"/>
</dbReference>
<dbReference type="GO" id="GO:0003678">
    <property type="term" value="F:DNA helicase activity"/>
    <property type="evidence" value="ECO:0007669"/>
    <property type="project" value="UniProtKB-EC"/>
</dbReference>
<comment type="function">
    <text evidence="5">DNA helicase participates in several chromatin remodeling complexes, including the SWR1 and the INO80 complexes.</text>
</comment>
<keyword evidence="5" id="KW-0539">Nucleus</keyword>
<dbReference type="InterPro" id="IPR027238">
    <property type="entry name" value="RuvB-like"/>
</dbReference>
<keyword evidence="5" id="KW-0547">Nucleotide-binding</keyword>
<keyword evidence="5" id="KW-0067">ATP-binding</keyword>
<evidence type="ECO:0000256" key="3">
    <source>
        <dbReference type="ARBA" id="ARBA00023163"/>
    </source>
</evidence>
<dbReference type="STRING" id="47427.A0A2H3CV58"/>
<evidence type="ECO:0000256" key="1">
    <source>
        <dbReference type="ARBA" id="ARBA00022763"/>
    </source>
</evidence>
<protein>
    <recommendedName>
        <fullName evidence="5">RuvB-like helicase</fullName>
        <ecNumber evidence="5">3.6.4.12</ecNumber>
    </recommendedName>
</protein>
<dbReference type="OrthoDB" id="10060499at2759"/>
<keyword evidence="5" id="KW-0378">Hydrolase</keyword>
<comment type="catalytic activity">
    <reaction evidence="5">
        <text>ATP + H2O = ADP + phosphate + H(+)</text>
        <dbReference type="Rhea" id="RHEA:13065"/>
        <dbReference type="ChEBI" id="CHEBI:15377"/>
        <dbReference type="ChEBI" id="CHEBI:15378"/>
        <dbReference type="ChEBI" id="CHEBI:30616"/>
        <dbReference type="ChEBI" id="CHEBI:43474"/>
        <dbReference type="ChEBI" id="CHEBI:456216"/>
        <dbReference type="EC" id="3.6.4.12"/>
    </reaction>
</comment>
<keyword evidence="8" id="KW-1185">Reference proteome</keyword>
<dbReference type="AlphaFoldDB" id="A0A2H3CV58"/>
<feature type="domain" description="TIP49 P-loop" evidence="6">
    <location>
        <begin position="36"/>
        <end position="127"/>
    </location>
</feature>
<evidence type="ECO:0000256" key="4">
    <source>
        <dbReference type="ARBA" id="ARBA00023204"/>
    </source>
</evidence>
<dbReference type="GO" id="GO:0005634">
    <property type="term" value="C:nucleus"/>
    <property type="evidence" value="ECO:0007669"/>
    <property type="project" value="UniProtKB-SubCell"/>
</dbReference>
<sequence length="155" mass="17021">MTRHGRPNSGISPINRAHRSGYSTRYSRNFSPGFTGVHPHIHGLGLGDRLESRANSQGMVRQAKARSAAGMILKMAQEGRIPGRTMLFAGPSSTGKIAITLGMTQPLVPEVPFMIAVSEVFLAVDVKDGGFVTEHRYTHKGRDRTRQKRGRQDLN</sequence>